<dbReference type="InterPro" id="IPR038371">
    <property type="entry name" value="Cu_polyphenol_OxRdtase_sf"/>
</dbReference>
<evidence type="ECO:0000256" key="5">
    <source>
        <dbReference type="ARBA" id="ARBA00022801"/>
    </source>
</evidence>
<evidence type="ECO:0000256" key="4">
    <source>
        <dbReference type="ARBA" id="ARBA00022723"/>
    </source>
</evidence>
<dbReference type="PATRIC" id="fig|1249552.3.peg.2146"/>
<protein>
    <recommendedName>
        <fullName evidence="10">Purine nucleoside phosphorylase</fullName>
    </recommendedName>
</protein>
<evidence type="ECO:0000256" key="10">
    <source>
        <dbReference type="RuleBase" id="RU361274"/>
    </source>
</evidence>
<evidence type="ECO:0000256" key="6">
    <source>
        <dbReference type="ARBA" id="ARBA00022833"/>
    </source>
</evidence>
<dbReference type="NCBIfam" id="TIGR00726">
    <property type="entry name" value="peptidoglycan editing factor PgeF"/>
    <property type="match status" value="1"/>
</dbReference>
<keyword evidence="12" id="KW-1185">Reference proteome</keyword>
<dbReference type="KEGG" id="pspi:PS2015_2132"/>
<sequence length="266" mass="29006">MLNLSENKESGVSWLQADWPAPEWVDARVFTRCGGVSQGAWRGLNLGLHVGDQAADVERNRRLMREVLAHNYRLQWLRQVHGTDVVDIDTAADNPPVKEGDAVCIRQPGDGAVIMTADCLPVLFTDQEGTVAAAAHAGWRGLVAGVLENTVAAMQRPPETLLAWLGPAIGPCHFEVGDEVRQAFLGKSPDSESVRHSIAQAFSPLPETGKWLADLYALARSRLQAVGVNEIYGGGLCTYCDDKHFYSFRRESVTGRTASVICIKAR</sequence>
<dbReference type="EMBL" id="CP013189">
    <property type="protein sequence ID" value="ALO46770.1"/>
    <property type="molecule type" value="Genomic_DNA"/>
</dbReference>
<reference evidence="11 12" key="1">
    <citation type="submission" date="2015-11" db="EMBL/GenBank/DDBJ databases">
        <authorList>
            <person name="Zhang Y."/>
            <person name="Guo Z."/>
        </authorList>
    </citation>
    <scope>NUCLEOTIDE SEQUENCE [LARGE SCALE GENOMIC DNA]</scope>
    <source>
        <strain evidence="11 12">KCTC 32221</strain>
    </source>
</reference>
<dbReference type="GO" id="GO:0017061">
    <property type="term" value="F:S-methyl-5-thioadenosine phosphorylase activity"/>
    <property type="evidence" value="ECO:0007669"/>
    <property type="project" value="UniProtKB-EC"/>
</dbReference>
<dbReference type="AlphaFoldDB" id="A0A0S2KFN2"/>
<evidence type="ECO:0000256" key="9">
    <source>
        <dbReference type="ARBA" id="ARBA00049893"/>
    </source>
</evidence>
<dbReference type="GO" id="GO:0005507">
    <property type="term" value="F:copper ion binding"/>
    <property type="evidence" value="ECO:0007669"/>
    <property type="project" value="TreeGrafter"/>
</dbReference>
<evidence type="ECO:0000256" key="2">
    <source>
        <dbReference type="ARBA" id="ARBA00007353"/>
    </source>
</evidence>
<accession>A0A0S2KFN2</accession>
<keyword evidence="6" id="KW-0862">Zinc</keyword>
<evidence type="ECO:0000313" key="12">
    <source>
        <dbReference type="Proteomes" id="UP000065641"/>
    </source>
</evidence>
<dbReference type="GO" id="GO:0016787">
    <property type="term" value="F:hydrolase activity"/>
    <property type="evidence" value="ECO:0007669"/>
    <property type="project" value="UniProtKB-KW"/>
</dbReference>
<evidence type="ECO:0000256" key="1">
    <source>
        <dbReference type="ARBA" id="ARBA00000553"/>
    </source>
</evidence>
<keyword evidence="5" id="KW-0378">Hydrolase</keyword>
<dbReference type="PANTHER" id="PTHR30616">
    <property type="entry name" value="UNCHARACTERIZED PROTEIN YFIH"/>
    <property type="match status" value="1"/>
</dbReference>
<comment type="catalytic activity">
    <reaction evidence="1">
        <text>inosine + phosphate = alpha-D-ribose 1-phosphate + hypoxanthine</text>
        <dbReference type="Rhea" id="RHEA:27646"/>
        <dbReference type="ChEBI" id="CHEBI:17368"/>
        <dbReference type="ChEBI" id="CHEBI:17596"/>
        <dbReference type="ChEBI" id="CHEBI:43474"/>
        <dbReference type="ChEBI" id="CHEBI:57720"/>
        <dbReference type="EC" id="2.4.2.1"/>
    </reaction>
    <physiologicalReaction direction="left-to-right" evidence="1">
        <dbReference type="Rhea" id="RHEA:27647"/>
    </physiologicalReaction>
</comment>
<comment type="similarity">
    <text evidence="2 10">Belongs to the purine nucleoside phosphorylase YfiH/LACC1 family.</text>
</comment>
<dbReference type="Gene3D" id="3.60.140.10">
    <property type="entry name" value="CNF1/YfiH-like putative cysteine hydrolases"/>
    <property type="match status" value="1"/>
</dbReference>
<dbReference type="STRING" id="1249552.PS2015_2132"/>
<dbReference type="SUPFAM" id="SSF64438">
    <property type="entry name" value="CNF1/YfiH-like putative cysteine hydrolases"/>
    <property type="match status" value="1"/>
</dbReference>
<dbReference type="CDD" id="cd16833">
    <property type="entry name" value="YfiH"/>
    <property type="match status" value="1"/>
</dbReference>
<evidence type="ECO:0000256" key="7">
    <source>
        <dbReference type="ARBA" id="ARBA00047989"/>
    </source>
</evidence>
<keyword evidence="3" id="KW-0808">Transferase</keyword>
<name>A0A0S2KFN2_9GAMM</name>
<dbReference type="PANTHER" id="PTHR30616:SF2">
    <property type="entry name" value="PURINE NUCLEOSIDE PHOSPHORYLASE LACC1"/>
    <property type="match status" value="1"/>
</dbReference>
<evidence type="ECO:0000256" key="3">
    <source>
        <dbReference type="ARBA" id="ARBA00022679"/>
    </source>
</evidence>
<gene>
    <name evidence="11" type="ORF">PS2015_2132</name>
</gene>
<evidence type="ECO:0000313" key="11">
    <source>
        <dbReference type="EMBL" id="ALO46770.1"/>
    </source>
</evidence>
<comment type="catalytic activity">
    <reaction evidence="9">
        <text>S-methyl-5'-thioadenosine + phosphate = 5-(methylsulfanyl)-alpha-D-ribose 1-phosphate + adenine</text>
        <dbReference type="Rhea" id="RHEA:11852"/>
        <dbReference type="ChEBI" id="CHEBI:16708"/>
        <dbReference type="ChEBI" id="CHEBI:17509"/>
        <dbReference type="ChEBI" id="CHEBI:43474"/>
        <dbReference type="ChEBI" id="CHEBI:58533"/>
        <dbReference type="EC" id="2.4.2.28"/>
    </reaction>
    <physiologicalReaction direction="left-to-right" evidence="9">
        <dbReference type="Rhea" id="RHEA:11853"/>
    </physiologicalReaction>
</comment>
<comment type="catalytic activity">
    <reaction evidence="8">
        <text>adenosine + phosphate = alpha-D-ribose 1-phosphate + adenine</text>
        <dbReference type="Rhea" id="RHEA:27642"/>
        <dbReference type="ChEBI" id="CHEBI:16335"/>
        <dbReference type="ChEBI" id="CHEBI:16708"/>
        <dbReference type="ChEBI" id="CHEBI:43474"/>
        <dbReference type="ChEBI" id="CHEBI:57720"/>
        <dbReference type="EC" id="2.4.2.1"/>
    </reaction>
    <physiologicalReaction direction="left-to-right" evidence="8">
        <dbReference type="Rhea" id="RHEA:27643"/>
    </physiologicalReaction>
</comment>
<organism evidence="11 12">
    <name type="scientific">Pseudohongiella spirulinae</name>
    <dbReference type="NCBI Taxonomy" id="1249552"/>
    <lineage>
        <taxon>Bacteria</taxon>
        <taxon>Pseudomonadati</taxon>
        <taxon>Pseudomonadota</taxon>
        <taxon>Gammaproteobacteria</taxon>
        <taxon>Pseudomonadales</taxon>
        <taxon>Pseudohongiellaceae</taxon>
        <taxon>Pseudohongiella</taxon>
    </lineage>
</organism>
<dbReference type="Proteomes" id="UP000065641">
    <property type="component" value="Chromosome"/>
</dbReference>
<dbReference type="InterPro" id="IPR011324">
    <property type="entry name" value="Cytotoxic_necrot_fac-like_cat"/>
</dbReference>
<evidence type="ECO:0000256" key="8">
    <source>
        <dbReference type="ARBA" id="ARBA00048968"/>
    </source>
</evidence>
<dbReference type="InterPro" id="IPR003730">
    <property type="entry name" value="Cu_polyphenol_OxRdtase"/>
</dbReference>
<comment type="catalytic activity">
    <reaction evidence="7">
        <text>adenosine + H2O + H(+) = inosine + NH4(+)</text>
        <dbReference type="Rhea" id="RHEA:24408"/>
        <dbReference type="ChEBI" id="CHEBI:15377"/>
        <dbReference type="ChEBI" id="CHEBI:15378"/>
        <dbReference type="ChEBI" id="CHEBI:16335"/>
        <dbReference type="ChEBI" id="CHEBI:17596"/>
        <dbReference type="ChEBI" id="CHEBI:28938"/>
        <dbReference type="EC" id="3.5.4.4"/>
    </reaction>
    <physiologicalReaction direction="left-to-right" evidence="7">
        <dbReference type="Rhea" id="RHEA:24409"/>
    </physiologicalReaction>
</comment>
<proteinExistence type="inferred from homology"/>
<keyword evidence="4" id="KW-0479">Metal-binding</keyword>
<dbReference type="Pfam" id="PF02578">
    <property type="entry name" value="Cu-oxidase_4"/>
    <property type="match status" value="1"/>
</dbReference>